<comment type="caution">
    <text evidence="2">The sequence shown here is derived from an EMBL/GenBank/DDBJ whole genome shotgun (WGS) entry which is preliminary data.</text>
</comment>
<proteinExistence type="predicted"/>
<evidence type="ECO:0000313" key="3">
    <source>
        <dbReference type="Proteomes" id="UP000451233"/>
    </source>
</evidence>
<dbReference type="InterPro" id="IPR010905">
    <property type="entry name" value="Glyco_hydro_88"/>
</dbReference>
<organism evidence="2 3">
    <name type="scientific">Hufsiella ginkgonis</name>
    <dbReference type="NCBI Taxonomy" id="2695274"/>
    <lineage>
        <taxon>Bacteria</taxon>
        <taxon>Pseudomonadati</taxon>
        <taxon>Bacteroidota</taxon>
        <taxon>Sphingobacteriia</taxon>
        <taxon>Sphingobacteriales</taxon>
        <taxon>Sphingobacteriaceae</taxon>
        <taxon>Hufsiella</taxon>
    </lineage>
</organism>
<dbReference type="PANTHER" id="PTHR33886:SF8">
    <property type="entry name" value="UNSATURATED RHAMNOGALACTURONAN HYDROLASE (EUROFUNG)"/>
    <property type="match status" value="1"/>
</dbReference>
<dbReference type="InterPro" id="IPR012341">
    <property type="entry name" value="6hp_glycosidase-like_sf"/>
</dbReference>
<accession>A0A7K1Y3Y2</accession>
<dbReference type="Proteomes" id="UP000451233">
    <property type="component" value="Unassembled WGS sequence"/>
</dbReference>
<dbReference type="GO" id="GO:0016787">
    <property type="term" value="F:hydrolase activity"/>
    <property type="evidence" value="ECO:0007669"/>
    <property type="project" value="UniProtKB-KW"/>
</dbReference>
<dbReference type="InterPro" id="IPR008928">
    <property type="entry name" value="6-hairpin_glycosidase_sf"/>
</dbReference>
<dbReference type="EMBL" id="WVHS01000006">
    <property type="protein sequence ID" value="MXV17818.1"/>
    <property type="molecule type" value="Genomic_DNA"/>
</dbReference>
<dbReference type="PANTHER" id="PTHR33886">
    <property type="entry name" value="UNSATURATED RHAMNOGALACTURONAN HYDROLASE (EUROFUNG)"/>
    <property type="match status" value="1"/>
</dbReference>
<dbReference type="InterPro" id="IPR052043">
    <property type="entry name" value="PolySaccharide_Degr_Enz"/>
</dbReference>
<protein>
    <submittedName>
        <fullName evidence="2">Glycoside hydrolase family 88 protein</fullName>
    </submittedName>
</protein>
<name>A0A7K1Y3Y2_9SPHI</name>
<sequence length="377" mass="43534">MTFPAILLAALQTGVYAQKTPDKKEVLNAMRITNAYFMQKWPDVAKPIVTERERPSNIWTRAVYYEGLMALHAVDKDKNQKKKYYDYAVAWGEAHKWGLRNGVKTRNGDDQACGQTYIDLYLLDKKKNPERIKDIKASIDLMVSSPKKDDWWWIDAFQMAMPVFTRLGVVYNDTTYFHKMYEMYADTKYQQGGKGLFNPEDKLWWRDKDFVPPYKEPNGQDCYWSRGNGWVVAALVRTLQVLPKSDPHYNEYLKDYKDLLSALPAIQREDGLWNVSLHDPSDFGGKEITGTSLFVYGMAWGINNKLIDEKTYRPVLIKAWNAMIKDSVHPNGFLGYVQGTGKEPKDSQPVTYDREPNFEDFGLGCFLLAGSEVYKIK</sequence>
<evidence type="ECO:0000256" key="1">
    <source>
        <dbReference type="ARBA" id="ARBA00022801"/>
    </source>
</evidence>
<keyword evidence="3" id="KW-1185">Reference proteome</keyword>
<gene>
    <name evidence="2" type="ORF">GS398_21130</name>
</gene>
<reference evidence="2 3" key="1">
    <citation type="submission" date="2019-11" db="EMBL/GenBank/DDBJ databases">
        <title>Pedobacter sp. HMF7056 Genome sequencing and assembly.</title>
        <authorList>
            <person name="Kang H."/>
            <person name="Kim H."/>
            <person name="Joh K."/>
        </authorList>
    </citation>
    <scope>NUCLEOTIDE SEQUENCE [LARGE SCALE GENOMIC DNA]</scope>
    <source>
        <strain evidence="2 3">HMF7056</strain>
    </source>
</reference>
<keyword evidence="1 2" id="KW-0378">Hydrolase</keyword>
<dbReference type="GO" id="GO:0005975">
    <property type="term" value="P:carbohydrate metabolic process"/>
    <property type="evidence" value="ECO:0007669"/>
    <property type="project" value="InterPro"/>
</dbReference>
<dbReference type="Pfam" id="PF07470">
    <property type="entry name" value="Glyco_hydro_88"/>
    <property type="match status" value="1"/>
</dbReference>
<dbReference type="Gene3D" id="1.50.10.10">
    <property type="match status" value="1"/>
</dbReference>
<evidence type="ECO:0000313" key="2">
    <source>
        <dbReference type="EMBL" id="MXV17818.1"/>
    </source>
</evidence>
<dbReference type="AlphaFoldDB" id="A0A7K1Y3Y2"/>
<dbReference type="SUPFAM" id="SSF48208">
    <property type="entry name" value="Six-hairpin glycosidases"/>
    <property type="match status" value="1"/>
</dbReference>